<evidence type="ECO:0000256" key="3">
    <source>
        <dbReference type="ARBA" id="ARBA00023002"/>
    </source>
</evidence>
<evidence type="ECO:0000313" key="8">
    <source>
        <dbReference type="Proteomes" id="UP000321606"/>
    </source>
</evidence>
<dbReference type="KEGG" id="lgo:JCM16774_1377"/>
<evidence type="ECO:0000256" key="1">
    <source>
        <dbReference type="ARBA" id="ARBA00022630"/>
    </source>
</evidence>
<dbReference type="Proteomes" id="UP000321606">
    <property type="component" value="Chromosome"/>
</dbReference>
<dbReference type="EMBL" id="AP019822">
    <property type="protein sequence ID" value="BBM36445.1"/>
    <property type="molecule type" value="Genomic_DNA"/>
</dbReference>
<dbReference type="PANTHER" id="PTHR48105">
    <property type="entry name" value="THIOREDOXIN REDUCTASE 1-RELATED-RELATED"/>
    <property type="match status" value="1"/>
</dbReference>
<keyword evidence="1" id="KW-0285">Flavoprotein</keyword>
<evidence type="ECO:0000256" key="2">
    <source>
        <dbReference type="ARBA" id="ARBA00022827"/>
    </source>
</evidence>
<evidence type="ECO:0000259" key="6">
    <source>
        <dbReference type="Pfam" id="PF07992"/>
    </source>
</evidence>
<dbReference type="Gene3D" id="3.50.50.60">
    <property type="entry name" value="FAD/NAD(P)-binding domain"/>
    <property type="match status" value="2"/>
</dbReference>
<name>A0A510JDX9_9FUSO</name>
<dbReference type="AlphaFoldDB" id="A0A510JDX9"/>
<dbReference type="InterPro" id="IPR036188">
    <property type="entry name" value="FAD/NAD-bd_sf"/>
</dbReference>
<dbReference type="GO" id="GO:0016668">
    <property type="term" value="F:oxidoreductase activity, acting on a sulfur group of donors, NAD(P) as acceptor"/>
    <property type="evidence" value="ECO:0007669"/>
    <property type="project" value="UniProtKB-ARBA"/>
</dbReference>
<dbReference type="RefSeq" id="WP_146966487.1">
    <property type="nucleotide sequence ID" value="NZ_AP019822.1"/>
</dbReference>
<dbReference type="Pfam" id="PF07992">
    <property type="entry name" value="Pyr_redox_2"/>
    <property type="match status" value="1"/>
</dbReference>
<dbReference type="STRING" id="714315.GCA_000516535_01382"/>
<dbReference type="PRINTS" id="PR00469">
    <property type="entry name" value="PNDRDTASEII"/>
</dbReference>
<gene>
    <name evidence="7" type="ORF">JCM16774_1377</name>
</gene>
<dbReference type="InterPro" id="IPR050097">
    <property type="entry name" value="Ferredoxin-NADP_redctase_2"/>
</dbReference>
<dbReference type="PROSITE" id="PS00573">
    <property type="entry name" value="PYRIDINE_REDOX_2"/>
    <property type="match status" value="1"/>
</dbReference>
<keyword evidence="3" id="KW-0560">Oxidoreductase</keyword>
<dbReference type="InterPro" id="IPR023753">
    <property type="entry name" value="FAD/NAD-binding_dom"/>
</dbReference>
<keyword evidence="4" id="KW-1015">Disulfide bond</keyword>
<feature type="domain" description="FAD/NAD(P)-binding" evidence="6">
    <location>
        <begin position="24"/>
        <end position="311"/>
    </location>
</feature>
<evidence type="ECO:0000256" key="4">
    <source>
        <dbReference type="ARBA" id="ARBA00023157"/>
    </source>
</evidence>
<keyword evidence="2" id="KW-0274">FAD</keyword>
<evidence type="ECO:0000313" key="7">
    <source>
        <dbReference type="EMBL" id="BBM36445.1"/>
    </source>
</evidence>
<keyword evidence="5" id="KW-0676">Redox-active center</keyword>
<sequence length="326" mass="35209">MDFNLNLGALEEGKLKKIDENELYDVIVVGTGPAAMSASIYAVRKGLSVAQIGLKVGGQILDTNEIENIIGTPKTTGSEFAAAMEKHMKEYEIAFKEGHLVKEIKEDGKDKVLVTDDGKSYKTKTVIIATGAEWKQLNIPGENEYVGKGVHYCSTCDGPFYKNLDVAVIGGGNSGVEAALDLAGIAKHVTLLEFMPELKADMVLQNKLSERDNIKVITNAQTTSVEGTQFAEHLKYLDRATNTEKDLKIDGVFIEIGLSPKSGLVKGLAELNKMGEIIIDEYNMTSNKGIFAAGDVTAVKQKQIVVAIGEGAKAALGAFEYIIKKY</sequence>
<dbReference type="PRINTS" id="PR00368">
    <property type="entry name" value="FADPNR"/>
</dbReference>
<proteinExistence type="predicted"/>
<accession>A0A510JDX9</accession>
<dbReference type="SUPFAM" id="SSF51905">
    <property type="entry name" value="FAD/NAD(P)-binding domain"/>
    <property type="match status" value="1"/>
</dbReference>
<organism evidence="7 8">
    <name type="scientific">Pseudoleptotrichia goodfellowii</name>
    <dbReference type="NCBI Taxonomy" id="157692"/>
    <lineage>
        <taxon>Bacteria</taxon>
        <taxon>Fusobacteriati</taxon>
        <taxon>Fusobacteriota</taxon>
        <taxon>Fusobacteriia</taxon>
        <taxon>Fusobacteriales</taxon>
        <taxon>Leptotrichiaceae</taxon>
        <taxon>Pseudoleptotrichia</taxon>
    </lineage>
</organism>
<dbReference type="OrthoDB" id="9806179at2"/>
<reference evidence="7 8" key="1">
    <citation type="submission" date="2019-07" db="EMBL/GenBank/DDBJ databases">
        <title>Complete Genome Sequence of Leptotrichia goodfellowii Strain JCM 16774.</title>
        <authorList>
            <person name="Watanabe S."/>
            <person name="Cui L."/>
        </authorList>
    </citation>
    <scope>NUCLEOTIDE SEQUENCE [LARGE SCALE GENOMIC DNA]</scope>
    <source>
        <strain evidence="7 8">JCM16774</strain>
    </source>
</reference>
<dbReference type="InterPro" id="IPR008255">
    <property type="entry name" value="Pyr_nucl-diS_OxRdtase_2_AS"/>
</dbReference>
<evidence type="ECO:0000256" key="5">
    <source>
        <dbReference type="ARBA" id="ARBA00023284"/>
    </source>
</evidence>
<protein>
    <submittedName>
        <fullName evidence="7">FAD-dependent pyridine nucleotide-disulfide oxidoreductase</fullName>
    </submittedName>
</protein>